<feature type="region of interest" description="Disordered" evidence="2">
    <location>
        <begin position="53"/>
        <end position="88"/>
    </location>
</feature>
<feature type="compositionally biased region" description="Basic and acidic residues" evidence="2">
    <location>
        <begin position="120"/>
        <end position="129"/>
    </location>
</feature>
<feature type="region of interest" description="Disordered" evidence="2">
    <location>
        <begin position="638"/>
        <end position="671"/>
    </location>
</feature>
<feature type="coiled-coil region" evidence="1">
    <location>
        <begin position="260"/>
        <end position="315"/>
    </location>
</feature>
<feature type="compositionally biased region" description="Polar residues" evidence="2">
    <location>
        <begin position="103"/>
        <end position="115"/>
    </location>
</feature>
<feature type="compositionally biased region" description="Low complexity" evidence="2">
    <location>
        <begin position="163"/>
        <end position="174"/>
    </location>
</feature>
<evidence type="ECO:0000256" key="2">
    <source>
        <dbReference type="SAM" id="MobiDB-lite"/>
    </source>
</evidence>
<feature type="compositionally biased region" description="Polar residues" evidence="2">
    <location>
        <begin position="60"/>
        <end position="69"/>
    </location>
</feature>
<dbReference type="OrthoDB" id="8193820at2759"/>
<dbReference type="AlphaFoldDB" id="A0A154P864"/>
<keyword evidence="1" id="KW-0175">Coiled coil</keyword>
<feature type="coiled-coil region" evidence="1">
    <location>
        <begin position="378"/>
        <end position="409"/>
    </location>
</feature>
<evidence type="ECO:0000256" key="1">
    <source>
        <dbReference type="SAM" id="Coils"/>
    </source>
</evidence>
<evidence type="ECO:0000313" key="3">
    <source>
        <dbReference type="EMBL" id="KZC07398.1"/>
    </source>
</evidence>
<evidence type="ECO:0000313" key="4">
    <source>
        <dbReference type="Proteomes" id="UP000076502"/>
    </source>
</evidence>
<dbReference type="STRING" id="178035.A0A154P864"/>
<reference evidence="3 4" key="1">
    <citation type="submission" date="2015-07" db="EMBL/GenBank/DDBJ databases">
        <title>The genome of Dufourea novaeangliae.</title>
        <authorList>
            <person name="Pan H."/>
            <person name="Kapheim K."/>
        </authorList>
    </citation>
    <scope>NUCLEOTIDE SEQUENCE [LARGE SCALE GENOMIC DNA]</scope>
    <source>
        <strain evidence="3">0120121106</strain>
        <tissue evidence="3">Whole body</tissue>
    </source>
</reference>
<protein>
    <submittedName>
        <fullName evidence="3">Uncharacterized protein</fullName>
    </submittedName>
</protein>
<dbReference type="EMBL" id="KQ434826">
    <property type="protein sequence ID" value="KZC07398.1"/>
    <property type="molecule type" value="Genomic_DNA"/>
</dbReference>
<feature type="region of interest" description="Disordered" evidence="2">
    <location>
        <begin position="535"/>
        <end position="574"/>
    </location>
</feature>
<feature type="region of interest" description="Disordered" evidence="2">
    <location>
        <begin position="103"/>
        <end position="174"/>
    </location>
</feature>
<accession>A0A154P864</accession>
<organism evidence="3 4">
    <name type="scientific">Dufourea novaeangliae</name>
    <name type="common">Sweat bee</name>
    <dbReference type="NCBI Taxonomy" id="178035"/>
    <lineage>
        <taxon>Eukaryota</taxon>
        <taxon>Metazoa</taxon>
        <taxon>Ecdysozoa</taxon>
        <taxon>Arthropoda</taxon>
        <taxon>Hexapoda</taxon>
        <taxon>Insecta</taxon>
        <taxon>Pterygota</taxon>
        <taxon>Neoptera</taxon>
        <taxon>Endopterygota</taxon>
        <taxon>Hymenoptera</taxon>
        <taxon>Apocrita</taxon>
        <taxon>Aculeata</taxon>
        <taxon>Apoidea</taxon>
        <taxon>Anthophila</taxon>
        <taxon>Halictidae</taxon>
        <taxon>Rophitinae</taxon>
        <taxon>Dufourea</taxon>
    </lineage>
</organism>
<keyword evidence="4" id="KW-1185">Reference proteome</keyword>
<gene>
    <name evidence="3" type="ORF">WN55_09390</name>
</gene>
<feature type="compositionally biased region" description="Polar residues" evidence="2">
    <location>
        <begin position="650"/>
        <end position="671"/>
    </location>
</feature>
<dbReference type="Proteomes" id="UP000076502">
    <property type="component" value="Unassembled WGS sequence"/>
</dbReference>
<sequence>MSSRVNAACKTVATRSDKNIVENKQILPKSGEHSEGLVLYDNCNTLIEVTVKTKGRKRTSTMVSSSPTSHKGVEEKRRPSSSGDSHQSWTRILREQNRATIKQGLQQLVSRTPVTKSAKHGSDAKDCKKQSLSHQRQEHKHLDEVPVKQSASQKRLEEQIKVTPRTSHPSTTSLPSSVESILVIDRGVQCGGIFDSTDDRFGVFNPIRTLGFLMKELEDLVNDDKASKILTDMEQVLLRISAESGKSLIMVHTLELEETSRKMNAMYETLREERDSLQRQVHKQVVLLNEARERQLDLETTVKTLRQELEEAIKTALAKDKTITELKEGMKGQEFSQKVIVDLRTNLAEQTELARQRHLEVQYLTLEKDKLSVLCSYKDSLLIELRNAIKELQNQIADQLSNLNIYVHEESTNPQMSLVHGGLACSSPTSTSSRESNIPTSWHDISDVSLSTMGHNPLNSIDNHKFLGKSKIITAASDSHLRNLEKKRTKNIKECRTKDSANLEFVSLPCGESSLTLLPSYKDLGCTENSQLVTKEKEDATTLPVHKRSDNLRNSTSLNSPPEKLDKTKSNIKDSPKAQKLLELHRKQSLEKKSSVIDGSNTLKNNVAHNLLGSTITEQFQNMFHDIRVQSRIPVNVPSPPRSYPHPDWSDSTLPSISTASELNVIPSNDT</sequence>
<proteinExistence type="predicted"/>
<feature type="compositionally biased region" description="Basic and acidic residues" evidence="2">
    <location>
        <begin position="563"/>
        <end position="574"/>
    </location>
</feature>
<name>A0A154P864_DUFNO</name>